<comment type="cofactor">
    <cofactor evidence="7">
        <name>Zn(2+)</name>
        <dbReference type="ChEBI" id="CHEBI:29105"/>
    </cofactor>
    <text evidence="7">Binds 1 zinc ion.</text>
</comment>
<dbReference type="HAMAP" id="MF_00009">
    <property type="entry name" value="Endoribonucl_YbeY"/>
    <property type="match status" value="1"/>
</dbReference>
<dbReference type="Pfam" id="PF02130">
    <property type="entry name" value="YbeY"/>
    <property type="match status" value="1"/>
</dbReference>
<dbReference type="PANTHER" id="PTHR46986:SF1">
    <property type="entry name" value="ENDORIBONUCLEASE YBEY, CHLOROPLASTIC"/>
    <property type="match status" value="1"/>
</dbReference>
<dbReference type="Proteomes" id="UP000177486">
    <property type="component" value="Unassembled WGS sequence"/>
</dbReference>
<dbReference type="AlphaFoldDB" id="A0A1G2EYB9"/>
<dbReference type="InterPro" id="IPR002036">
    <property type="entry name" value="YbeY"/>
</dbReference>
<evidence type="ECO:0000256" key="7">
    <source>
        <dbReference type="HAMAP-Rule" id="MF_00009"/>
    </source>
</evidence>
<dbReference type="GO" id="GO:0004222">
    <property type="term" value="F:metalloendopeptidase activity"/>
    <property type="evidence" value="ECO:0007669"/>
    <property type="project" value="InterPro"/>
</dbReference>
<gene>
    <name evidence="7" type="primary">ybeY</name>
    <name evidence="8" type="ORF">A2931_01710</name>
</gene>
<comment type="caution">
    <text evidence="8">The sequence shown here is derived from an EMBL/GenBank/DDBJ whole genome shotgun (WGS) entry which is preliminary data.</text>
</comment>
<keyword evidence="6 7" id="KW-0862">Zinc</keyword>
<dbReference type="GO" id="GO:0006364">
    <property type="term" value="P:rRNA processing"/>
    <property type="evidence" value="ECO:0007669"/>
    <property type="project" value="UniProtKB-UniRule"/>
</dbReference>
<comment type="subcellular location">
    <subcellularLocation>
        <location evidence="7">Cytoplasm</location>
    </subcellularLocation>
</comment>
<evidence type="ECO:0000313" key="8">
    <source>
        <dbReference type="EMBL" id="OGZ30799.1"/>
    </source>
</evidence>
<name>A0A1G2EYB9_9BACT</name>
<dbReference type="GO" id="GO:0004521">
    <property type="term" value="F:RNA endonuclease activity"/>
    <property type="evidence" value="ECO:0007669"/>
    <property type="project" value="UniProtKB-UniRule"/>
</dbReference>
<sequence>MARNLTRLALPRIPWSKIKNRVLFAKYDLSLVFVGDAEMKRINGRYRRKNKPTNVLAFGLGKNYGEIFIDLPFVAREAKSAGMSVRTRLIFLYIHALLHLKGFGHDNAKQSKIMNKMEQKWLEILS</sequence>
<evidence type="ECO:0000256" key="1">
    <source>
        <dbReference type="ARBA" id="ARBA00010875"/>
    </source>
</evidence>
<dbReference type="EC" id="3.1.-.-" evidence="7"/>
<comment type="similarity">
    <text evidence="1 7">Belongs to the endoribonuclease YbeY family.</text>
</comment>
<dbReference type="Gene3D" id="3.40.390.30">
    <property type="entry name" value="Metalloproteases ('zincins'), catalytic domain"/>
    <property type="match status" value="1"/>
</dbReference>
<feature type="binding site" evidence="7">
    <location>
        <position position="99"/>
    </location>
    <ligand>
        <name>Zn(2+)</name>
        <dbReference type="ChEBI" id="CHEBI:29105"/>
        <note>catalytic</note>
    </ligand>
</feature>
<keyword evidence="5 7" id="KW-0378">Hydrolase</keyword>
<keyword evidence="3 7" id="KW-0479">Metal-binding</keyword>
<proteinExistence type="inferred from homology"/>
<dbReference type="SUPFAM" id="SSF55486">
    <property type="entry name" value="Metalloproteases ('zincins'), catalytic domain"/>
    <property type="match status" value="1"/>
</dbReference>
<evidence type="ECO:0000256" key="4">
    <source>
        <dbReference type="ARBA" id="ARBA00022759"/>
    </source>
</evidence>
<dbReference type="GO" id="GO:0008270">
    <property type="term" value="F:zinc ion binding"/>
    <property type="evidence" value="ECO:0007669"/>
    <property type="project" value="UniProtKB-UniRule"/>
</dbReference>
<keyword evidence="7" id="KW-0963">Cytoplasm</keyword>
<protein>
    <recommendedName>
        <fullName evidence="7">Endoribonuclease YbeY</fullName>
        <ecNumber evidence="7">3.1.-.-</ecNumber>
    </recommendedName>
</protein>
<dbReference type="EMBL" id="MHMQ01000013">
    <property type="protein sequence ID" value="OGZ30799.1"/>
    <property type="molecule type" value="Genomic_DNA"/>
</dbReference>
<keyword evidence="7" id="KW-0690">Ribosome biogenesis</keyword>
<feature type="binding site" evidence="7">
    <location>
        <position position="95"/>
    </location>
    <ligand>
        <name>Zn(2+)</name>
        <dbReference type="ChEBI" id="CHEBI:29105"/>
        <note>catalytic</note>
    </ligand>
</feature>
<dbReference type="NCBIfam" id="TIGR00043">
    <property type="entry name" value="rRNA maturation RNase YbeY"/>
    <property type="match status" value="1"/>
</dbReference>
<organism evidence="8 9">
    <name type="scientific">Candidatus Niyogibacteria bacterium RIFCSPLOWO2_01_FULL_45_48</name>
    <dbReference type="NCBI Taxonomy" id="1801724"/>
    <lineage>
        <taxon>Bacteria</taxon>
        <taxon>Candidatus Niyogiibacteriota</taxon>
    </lineage>
</organism>
<comment type="function">
    <text evidence="7">Single strand-specific metallo-endoribonuclease involved in late-stage 70S ribosome quality control and in maturation of the 3' terminus of the 16S rRNA.</text>
</comment>
<evidence type="ECO:0000256" key="6">
    <source>
        <dbReference type="ARBA" id="ARBA00022833"/>
    </source>
</evidence>
<dbReference type="PANTHER" id="PTHR46986">
    <property type="entry name" value="ENDORIBONUCLEASE YBEY, CHLOROPLASTIC"/>
    <property type="match status" value="1"/>
</dbReference>
<evidence type="ECO:0000256" key="3">
    <source>
        <dbReference type="ARBA" id="ARBA00022723"/>
    </source>
</evidence>
<keyword evidence="2 7" id="KW-0540">Nuclease</keyword>
<keyword evidence="4 7" id="KW-0255">Endonuclease</keyword>
<reference evidence="8 9" key="1">
    <citation type="journal article" date="2016" name="Nat. Commun.">
        <title>Thousands of microbial genomes shed light on interconnected biogeochemical processes in an aquifer system.</title>
        <authorList>
            <person name="Anantharaman K."/>
            <person name="Brown C.T."/>
            <person name="Hug L.A."/>
            <person name="Sharon I."/>
            <person name="Castelle C.J."/>
            <person name="Probst A.J."/>
            <person name="Thomas B.C."/>
            <person name="Singh A."/>
            <person name="Wilkins M.J."/>
            <person name="Karaoz U."/>
            <person name="Brodie E.L."/>
            <person name="Williams K.H."/>
            <person name="Hubbard S.S."/>
            <person name="Banfield J.F."/>
        </authorList>
    </citation>
    <scope>NUCLEOTIDE SEQUENCE [LARGE SCALE GENOMIC DNA]</scope>
</reference>
<evidence type="ECO:0000313" key="9">
    <source>
        <dbReference type="Proteomes" id="UP000177486"/>
    </source>
</evidence>
<dbReference type="InterPro" id="IPR023091">
    <property type="entry name" value="MetalPrtase_cat_dom_sf_prd"/>
</dbReference>
<evidence type="ECO:0000256" key="5">
    <source>
        <dbReference type="ARBA" id="ARBA00022801"/>
    </source>
</evidence>
<keyword evidence="7" id="KW-0698">rRNA processing</keyword>
<accession>A0A1G2EYB9</accession>
<dbReference type="GO" id="GO:0005737">
    <property type="term" value="C:cytoplasm"/>
    <property type="evidence" value="ECO:0007669"/>
    <property type="project" value="UniProtKB-SubCell"/>
</dbReference>
<feature type="binding site" evidence="7">
    <location>
        <position position="105"/>
    </location>
    <ligand>
        <name>Zn(2+)</name>
        <dbReference type="ChEBI" id="CHEBI:29105"/>
        <note>catalytic</note>
    </ligand>
</feature>
<evidence type="ECO:0000256" key="2">
    <source>
        <dbReference type="ARBA" id="ARBA00022722"/>
    </source>
</evidence>